<dbReference type="EMBL" id="JYDQ01000684">
    <property type="protein sequence ID" value="KRY06738.1"/>
    <property type="molecule type" value="Genomic_DNA"/>
</dbReference>
<evidence type="ECO:0000313" key="1">
    <source>
        <dbReference type="EMBL" id="KRY06738.1"/>
    </source>
</evidence>
<gene>
    <name evidence="1" type="ORF">T12_13493</name>
</gene>
<keyword evidence="2" id="KW-1185">Reference proteome</keyword>
<evidence type="ECO:0000313" key="2">
    <source>
        <dbReference type="Proteomes" id="UP000054783"/>
    </source>
</evidence>
<reference evidence="1 2" key="1">
    <citation type="submission" date="2015-01" db="EMBL/GenBank/DDBJ databases">
        <title>Evolution of Trichinella species and genotypes.</title>
        <authorList>
            <person name="Korhonen P.K."/>
            <person name="Edoardo P."/>
            <person name="Giuseppe L.R."/>
            <person name="Gasser R.B."/>
        </authorList>
    </citation>
    <scope>NUCLEOTIDE SEQUENCE [LARGE SCALE GENOMIC DNA]</scope>
    <source>
        <strain evidence="1">ISS2496</strain>
    </source>
</reference>
<dbReference type="OrthoDB" id="5916430at2759"/>
<dbReference type="AlphaFoldDB" id="A0A0V0Z2H0"/>
<accession>A0A0V0Z2H0</accession>
<comment type="caution">
    <text evidence="1">The sequence shown here is derived from an EMBL/GenBank/DDBJ whole genome shotgun (WGS) entry which is preliminary data.</text>
</comment>
<protein>
    <submittedName>
        <fullName evidence="1">Uncharacterized protein</fullName>
    </submittedName>
</protein>
<dbReference type="Proteomes" id="UP000054783">
    <property type="component" value="Unassembled WGS sequence"/>
</dbReference>
<proteinExistence type="predicted"/>
<organism evidence="1 2">
    <name type="scientific">Trichinella patagoniensis</name>
    <dbReference type="NCBI Taxonomy" id="990121"/>
    <lineage>
        <taxon>Eukaryota</taxon>
        <taxon>Metazoa</taxon>
        <taxon>Ecdysozoa</taxon>
        <taxon>Nematoda</taxon>
        <taxon>Enoplea</taxon>
        <taxon>Dorylaimia</taxon>
        <taxon>Trichinellida</taxon>
        <taxon>Trichinellidae</taxon>
        <taxon>Trichinella</taxon>
    </lineage>
</organism>
<sequence>MNRRRAAKKLIVVMSNITSKCTARVTMHVNRQIYAFCAGRYSSFTYNGPAKSNPTLLNGNDGVTLSGGRSLISGQNGRASCFRQMMQALMHLLTACRPRTTQKRRRKAAKVWFSPAFMSSSHNELNNRAVAWKKQGMTVAPGQRRP</sequence>
<name>A0A0V0Z2H0_9BILA</name>